<comment type="caution">
    <text evidence="2">The sequence shown here is derived from an EMBL/GenBank/DDBJ whole genome shotgun (WGS) entry which is preliminary data.</text>
</comment>
<reference evidence="2" key="1">
    <citation type="journal article" date="2020" name="Phytopathology">
        <title>Genome Sequence Resources of Colletotrichum truncatum, C. plurivorum, C. musicola, and C. sojae: Four Species Pathogenic to Soybean (Glycine max).</title>
        <authorList>
            <person name="Rogerio F."/>
            <person name="Boufleur T.R."/>
            <person name="Ciampi-Guillardi M."/>
            <person name="Sukno S.A."/>
            <person name="Thon M.R."/>
            <person name="Massola Junior N.S."/>
            <person name="Baroncelli R."/>
        </authorList>
    </citation>
    <scope>NUCLEOTIDE SEQUENCE</scope>
    <source>
        <strain evidence="2">LFN00145</strain>
    </source>
</reference>
<evidence type="ECO:0000256" key="1">
    <source>
        <dbReference type="SAM" id="Phobius"/>
    </source>
</evidence>
<keyword evidence="1" id="KW-0812">Transmembrane</keyword>
<dbReference type="EMBL" id="WIGO01000202">
    <property type="protein sequence ID" value="KAF6823981.1"/>
    <property type="molecule type" value="Genomic_DNA"/>
</dbReference>
<proteinExistence type="predicted"/>
<gene>
    <name evidence="2" type="ORF">CPLU01_11118</name>
</gene>
<keyword evidence="1" id="KW-0472">Membrane</keyword>
<dbReference type="Proteomes" id="UP000654918">
    <property type="component" value="Unassembled WGS sequence"/>
</dbReference>
<sequence length="128" mass="14513">MRPSLPLRHIMAARHLIACFPGSFFAVFPLFYGKDADLPWWSVVLSVDCQGMVGATMSGFIRSYDFSTTLLSRHTFPFDNIWTNTLGSIRSLFLLPAVLKSHRDTCGREKGTKIHYHQRAPKLPVWTG</sequence>
<protein>
    <submittedName>
        <fullName evidence="2">Uncharacterized protein</fullName>
    </submittedName>
</protein>
<accession>A0A8H6N946</accession>
<evidence type="ECO:0000313" key="2">
    <source>
        <dbReference type="EMBL" id="KAF6823981.1"/>
    </source>
</evidence>
<dbReference type="AlphaFoldDB" id="A0A8H6N946"/>
<keyword evidence="3" id="KW-1185">Reference proteome</keyword>
<keyword evidence="1" id="KW-1133">Transmembrane helix</keyword>
<organism evidence="2 3">
    <name type="scientific">Colletotrichum plurivorum</name>
    <dbReference type="NCBI Taxonomy" id="2175906"/>
    <lineage>
        <taxon>Eukaryota</taxon>
        <taxon>Fungi</taxon>
        <taxon>Dikarya</taxon>
        <taxon>Ascomycota</taxon>
        <taxon>Pezizomycotina</taxon>
        <taxon>Sordariomycetes</taxon>
        <taxon>Hypocreomycetidae</taxon>
        <taxon>Glomerellales</taxon>
        <taxon>Glomerellaceae</taxon>
        <taxon>Colletotrichum</taxon>
        <taxon>Colletotrichum orchidearum species complex</taxon>
    </lineage>
</organism>
<evidence type="ECO:0000313" key="3">
    <source>
        <dbReference type="Proteomes" id="UP000654918"/>
    </source>
</evidence>
<feature type="transmembrane region" description="Helical" evidence="1">
    <location>
        <begin position="12"/>
        <end position="32"/>
    </location>
</feature>
<name>A0A8H6N946_9PEZI</name>